<reference evidence="4 5" key="1">
    <citation type="submission" date="2022-03" db="EMBL/GenBank/DDBJ databases">
        <title>Genome data of Colletotrichum spp.</title>
        <authorList>
            <person name="Utami Y.D."/>
            <person name="Hiruma K."/>
        </authorList>
    </citation>
    <scope>NUCLEOTIDE SEQUENCE [LARGE SCALE GENOMIC DNA]</scope>
    <source>
        <strain evidence="4 5">MAFF 239500</strain>
    </source>
</reference>
<keyword evidence="1" id="KW-0560">Oxidoreductase</keyword>
<dbReference type="SUPFAM" id="SSF51735">
    <property type="entry name" value="NAD(P)-binding Rossmann-fold domains"/>
    <property type="match status" value="1"/>
</dbReference>
<dbReference type="Pfam" id="PF01370">
    <property type="entry name" value="Epimerase"/>
    <property type="match status" value="1"/>
</dbReference>
<evidence type="ECO:0000256" key="2">
    <source>
        <dbReference type="ARBA" id="ARBA00023445"/>
    </source>
</evidence>
<evidence type="ECO:0000313" key="5">
    <source>
        <dbReference type="Proteomes" id="UP001055115"/>
    </source>
</evidence>
<dbReference type="GeneID" id="73333470"/>
<protein>
    <submittedName>
        <fullName evidence="4">NAD-dependent epimerase/dehydratase fum13</fullName>
    </submittedName>
</protein>
<dbReference type="RefSeq" id="XP_049134837.1">
    <property type="nucleotide sequence ID" value="XM_049278880.1"/>
</dbReference>
<dbReference type="PANTHER" id="PTHR10366:SF564">
    <property type="entry name" value="STEROL-4-ALPHA-CARBOXYLATE 3-DEHYDROGENASE, DECARBOXYLATING"/>
    <property type="match status" value="1"/>
</dbReference>
<sequence>MLGELILITGVTGHIGFAVLIHALKAGNNVRCAVRSQAKADVIRFHPRIYDLKLPRSRLTFSIVPDITVDGAYNDAMHNASAVIHIASPAPTANPIPYELHQSHFIQPAVYGTLNILRAAKRTSTVRRIIFTSSVVALVTLDQLEGRERRETPVRPDERNNHISSSSTSMFAAYARSKVAALWHAEVWMAAERPHFDAVYLHPSFVIGRNDIAKTCTDVMKGSNAIVLATVCGKKFGCSYLGAAVHINDVARIHVQALLPSIPGNSSYVLSTRVRWNDAKLIAKRNFIEAVECGIVSKSGSVGTVNLDFDASITENVFGMKLLSFEDQVMSALSQYIEMRKMRSAVSSPSSSSAGLTTGIGQHIQLDQPK</sequence>
<dbReference type="GO" id="GO:0016616">
    <property type="term" value="F:oxidoreductase activity, acting on the CH-OH group of donors, NAD or NADP as acceptor"/>
    <property type="evidence" value="ECO:0007669"/>
    <property type="project" value="TreeGrafter"/>
</dbReference>
<comment type="similarity">
    <text evidence="2">Belongs to the NAD(P)-dependent epimerase/dehydratase family. Dihydroflavonol-4-reductase subfamily.</text>
</comment>
<keyword evidence="5" id="KW-1185">Reference proteome</keyword>
<dbReference type="Gene3D" id="3.40.50.720">
    <property type="entry name" value="NAD(P)-binding Rossmann-like Domain"/>
    <property type="match status" value="1"/>
</dbReference>
<proteinExistence type="inferred from homology"/>
<feature type="domain" description="NAD-dependent epimerase/dehydratase" evidence="3">
    <location>
        <begin position="6"/>
        <end position="258"/>
    </location>
</feature>
<dbReference type="Proteomes" id="UP001055115">
    <property type="component" value="Unassembled WGS sequence"/>
</dbReference>
<dbReference type="InterPro" id="IPR036291">
    <property type="entry name" value="NAD(P)-bd_dom_sf"/>
</dbReference>
<evidence type="ECO:0000313" key="4">
    <source>
        <dbReference type="EMBL" id="GKT52487.1"/>
    </source>
</evidence>
<dbReference type="InterPro" id="IPR050425">
    <property type="entry name" value="NAD(P)_dehydrat-like"/>
</dbReference>
<dbReference type="PANTHER" id="PTHR10366">
    <property type="entry name" value="NAD DEPENDENT EPIMERASE/DEHYDRATASE"/>
    <property type="match status" value="1"/>
</dbReference>
<comment type="caution">
    <text evidence="4">The sequence shown here is derived from an EMBL/GenBank/DDBJ whole genome shotgun (WGS) entry which is preliminary data.</text>
</comment>
<dbReference type="EMBL" id="BQXU01000069">
    <property type="protein sequence ID" value="GKT52487.1"/>
    <property type="molecule type" value="Genomic_DNA"/>
</dbReference>
<name>A0AA37USG4_9PEZI</name>
<organism evidence="4 5">
    <name type="scientific">Colletotrichum spaethianum</name>
    <dbReference type="NCBI Taxonomy" id="700344"/>
    <lineage>
        <taxon>Eukaryota</taxon>
        <taxon>Fungi</taxon>
        <taxon>Dikarya</taxon>
        <taxon>Ascomycota</taxon>
        <taxon>Pezizomycotina</taxon>
        <taxon>Sordariomycetes</taxon>
        <taxon>Hypocreomycetidae</taxon>
        <taxon>Glomerellales</taxon>
        <taxon>Glomerellaceae</taxon>
        <taxon>Colletotrichum</taxon>
        <taxon>Colletotrichum spaethianum species complex</taxon>
    </lineage>
</organism>
<evidence type="ECO:0000259" key="3">
    <source>
        <dbReference type="Pfam" id="PF01370"/>
    </source>
</evidence>
<dbReference type="InterPro" id="IPR001509">
    <property type="entry name" value="Epimerase_deHydtase"/>
</dbReference>
<dbReference type="AlphaFoldDB" id="A0AA37USG4"/>
<accession>A0AA37USG4</accession>
<gene>
    <name evidence="4" type="ORF">ColSpa_12668</name>
</gene>
<evidence type="ECO:0000256" key="1">
    <source>
        <dbReference type="ARBA" id="ARBA00023002"/>
    </source>
</evidence>